<dbReference type="EMBL" id="JBIGIB010000006">
    <property type="protein sequence ID" value="MFG6468787.1"/>
    <property type="molecule type" value="Genomic_DNA"/>
</dbReference>
<evidence type="ECO:0000313" key="2">
    <source>
        <dbReference type="EMBL" id="MFG6468787.1"/>
    </source>
</evidence>
<dbReference type="PANTHER" id="PTHR43737:SF1">
    <property type="entry name" value="DUF1501 DOMAIN-CONTAINING PROTEIN"/>
    <property type="match status" value="1"/>
</dbReference>
<keyword evidence="3" id="KW-1185">Reference proteome</keyword>
<gene>
    <name evidence="2" type="ORF">ACG01O_19340</name>
</gene>
<organism evidence="2 3">
    <name type="scientific">Pelomonas baiyunensis</name>
    <dbReference type="NCBI Taxonomy" id="3299026"/>
    <lineage>
        <taxon>Bacteria</taxon>
        <taxon>Pseudomonadati</taxon>
        <taxon>Pseudomonadota</taxon>
        <taxon>Betaproteobacteria</taxon>
        <taxon>Burkholderiales</taxon>
        <taxon>Sphaerotilaceae</taxon>
        <taxon>Roseateles</taxon>
    </lineage>
</organism>
<accession>A0ABW7H3I4</accession>
<proteinExistence type="predicted"/>
<dbReference type="Pfam" id="PF07394">
    <property type="entry name" value="DUF1501"/>
    <property type="match status" value="1"/>
</dbReference>
<feature type="chain" id="PRO_5045891584" evidence="1">
    <location>
        <begin position="45"/>
        <end position="473"/>
    </location>
</feature>
<feature type="signal peptide" evidence="1">
    <location>
        <begin position="1"/>
        <end position="44"/>
    </location>
</feature>
<dbReference type="InterPro" id="IPR010869">
    <property type="entry name" value="DUF1501"/>
</dbReference>
<name>A0ABW7H3I4_9BURK</name>
<dbReference type="Proteomes" id="UP001606303">
    <property type="component" value="Unassembled WGS sequence"/>
</dbReference>
<dbReference type="InterPro" id="IPR006311">
    <property type="entry name" value="TAT_signal"/>
</dbReference>
<dbReference type="PROSITE" id="PS51318">
    <property type="entry name" value="TAT"/>
    <property type="match status" value="1"/>
</dbReference>
<protein>
    <submittedName>
        <fullName evidence="2">DUF1501 domain-containing protein</fullName>
    </submittedName>
</protein>
<evidence type="ECO:0000313" key="3">
    <source>
        <dbReference type="Proteomes" id="UP001606303"/>
    </source>
</evidence>
<comment type="caution">
    <text evidence="2">The sequence shown here is derived from an EMBL/GenBank/DDBJ whole genome shotgun (WGS) entry which is preliminary data.</text>
</comment>
<reference evidence="2 3" key="1">
    <citation type="submission" date="2024-08" db="EMBL/GenBank/DDBJ databases">
        <authorList>
            <person name="Lu H."/>
        </authorList>
    </citation>
    <scope>NUCLEOTIDE SEQUENCE [LARGE SCALE GENOMIC DNA]</scope>
    <source>
        <strain evidence="2 3">BYS87W</strain>
    </source>
</reference>
<sequence length="473" mass="48741">MNASRRAFFRAASGLAAAGLGAQSLPLALNLAGLGALAASQAHAANTADGYKALVCLFLQGGNDSHNWVVPTDSANYKTYATARGDLALPLASLLPLSTPGQDVGRSFGMPPELAPLRQRYESGHCAVLANVGTLLRPTTKADFQAGVGLPAKLFSHNDQLSMWQSMSPEGAAYGWGGRMADILMSANRQPVFTAVTASGNAVFLSGTSTTPFAVGANGPTLINPAQTGWHAGSALVPGLLRSQIANGAPSNEFEAEYLRTVQRSLAAGSTLQSAIGATSVPALPTGTITLNNGATFSLSTDTLARQLRVVAQLIAAGPGLGMKRQVFFVSLNGFDAHAAQMRQQPLQMARVAHAAGWFLDALQSLNLLNNTTLFTASEFGRTLVSNGDGSDHGWGSHHLVMGGGVRGKRIVGNFPITALGTSTDTGSGRLLPTTSVTQLAASLGGWMGLTTAEQSSVLSNLASFGASPPLFA</sequence>
<keyword evidence="1" id="KW-0732">Signal</keyword>
<evidence type="ECO:0000256" key="1">
    <source>
        <dbReference type="SAM" id="SignalP"/>
    </source>
</evidence>
<dbReference type="PANTHER" id="PTHR43737">
    <property type="entry name" value="BLL7424 PROTEIN"/>
    <property type="match status" value="1"/>
</dbReference>
<dbReference type="RefSeq" id="WP_394387046.1">
    <property type="nucleotide sequence ID" value="NZ_JBIGIB010000006.1"/>
</dbReference>